<comment type="caution">
    <text evidence="1">The sequence shown here is derived from an EMBL/GenBank/DDBJ whole genome shotgun (WGS) entry which is preliminary data.</text>
</comment>
<organism evidence="1 2">
    <name type="scientific">Parnassius mnemosyne</name>
    <name type="common">clouded apollo</name>
    <dbReference type="NCBI Taxonomy" id="213953"/>
    <lineage>
        <taxon>Eukaryota</taxon>
        <taxon>Metazoa</taxon>
        <taxon>Ecdysozoa</taxon>
        <taxon>Arthropoda</taxon>
        <taxon>Hexapoda</taxon>
        <taxon>Insecta</taxon>
        <taxon>Pterygota</taxon>
        <taxon>Neoptera</taxon>
        <taxon>Endopterygota</taxon>
        <taxon>Lepidoptera</taxon>
        <taxon>Glossata</taxon>
        <taxon>Ditrysia</taxon>
        <taxon>Papilionoidea</taxon>
        <taxon>Papilionidae</taxon>
        <taxon>Parnassiinae</taxon>
        <taxon>Parnassini</taxon>
        <taxon>Parnassius</taxon>
        <taxon>Driopa</taxon>
    </lineage>
</organism>
<dbReference type="AlphaFoldDB" id="A0AAV1KGJ3"/>
<name>A0AAV1KGJ3_9NEOP</name>
<proteinExistence type="predicted"/>
<dbReference type="EMBL" id="CAVLGL010000035">
    <property type="protein sequence ID" value="CAK1581449.1"/>
    <property type="molecule type" value="Genomic_DNA"/>
</dbReference>
<reference evidence="1 2" key="1">
    <citation type="submission" date="2023-11" db="EMBL/GenBank/DDBJ databases">
        <authorList>
            <person name="Hedman E."/>
            <person name="Englund M."/>
            <person name="Stromberg M."/>
            <person name="Nyberg Akerstrom W."/>
            <person name="Nylinder S."/>
            <person name="Jareborg N."/>
            <person name="Kallberg Y."/>
            <person name="Kronander E."/>
        </authorList>
    </citation>
    <scope>NUCLEOTIDE SEQUENCE [LARGE SCALE GENOMIC DNA]</scope>
</reference>
<protein>
    <submittedName>
        <fullName evidence="1">Uncharacterized protein</fullName>
    </submittedName>
</protein>
<evidence type="ECO:0000313" key="2">
    <source>
        <dbReference type="Proteomes" id="UP001314205"/>
    </source>
</evidence>
<dbReference type="Proteomes" id="UP001314205">
    <property type="component" value="Unassembled WGS sequence"/>
</dbReference>
<keyword evidence="2" id="KW-1185">Reference proteome</keyword>
<sequence>MKQNINWHEYSQFPHLSQIECLGEDIQTAQHLSILHDDFKNRLEDIVTMEISPWIITPFNELEEENVVLQEELLQLSTNAELKPNIDNLLSIHQVHPSH</sequence>
<evidence type="ECO:0000313" key="1">
    <source>
        <dbReference type="EMBL" id="CAK1581449.1"/>
    </source>
</evidence>
<accession>A0AAV1KGJ3</accession>
<gene>
    <name evidence="1" type="ORF">PARMNEM_LOCUS3113</name>
</gene>